<sequence length="278" mass="30988">MCSKSLHHATKPVLAYRIRKMFHHFQPLDLNRTPHFSDCHQKSNNTFSRSFPHSSAPPSASGFIIMHHWLPPYPSCSLVYPVRPPMPAATHSAFLILRALALEIAVRCGALVAAGSAQVVDAPPGSALVLETASSAIENKTEMRGWLRLAATHTSQTRGRDNAIRICISPCLPYALFGKSHTIPIPLQPAFSPRSSLFLIHQTGRHCYELRPALVPSKYIRSARLTELSTASRARDVLLQPLWTLALIDQIEIDVLLGVGRGRDFNIDEWNDRPRREL</sequence>
<gene>
    <name evidence="1" type="ORF">D9615_006063</name>
</gene>
<name>A0A8H5H9I9_9AGAR</name>
<dbReference type="EMBL" id="JAACJP010000017">
    <property type="protein sequence ID" value="KAF5379151.1"/>
    <property type="molecule type" value="Genomic_DNA"/>
</dbReference>
<accession>A0A8H5H9I9</accession>
<dbReference type="Proteomes" id="UP000565441">
    <property type="component" value="Unassembled WGS sequence"/>
</dbReference>
<organism evidence="1 2">
    <name type="scientific">Tricholomella constricta</name>
    <dbReference type="NCBI Taxonomy" id="117010"/>
    <lineage>
        <taxon>Eukaryota</taxon>
        <taxon>Fungi</taxon>
        <taxon>Dikarya</taxon>
        <taxon>Basidiomycota</taxon>
        <taxon>Agaricomycotina</taxon>
        <taxon>Agaricomycetes</taxon>
        <taxon>Agaricomycetidae</taxon>
        <taxon>Agaricales</taxon>
        <taxon>Tricholomatineae</taxon>
        <taxon>Lyophyllaceae</taxon>
        <taxon>Tricholomella</taxon>
    </lineage>
</organism>
<reference evidence="1 2" key="1">
    <citation type="journal article" date="2020" name="ISME J.">
        <title>Uncovering the hidden diversity of litter-decomposition mechanisms in mushroom-forming fungi.</title>
        <authorList>
            <person name="Floudas D."/>
            <person name="Bentzer J."/>
            <person name="Ahren D."/>
            <person name="Johansson T."/>
            <person name="Persson P."/>
            <person name="Tunlid A."/>
        </authorList>
    </citation>
    <scope>NUCLEOTIDE SEQUENCE [LARGE SCALE GENOMIC DNA]</scope>
    <source>
        <strain evidence="1 2">CBS 661.87</strain>
    </source>
</reference>
<comment type="caution">
    <text evidence="1">The sequence shown here is derived from an EMBL/GenBank/DDBJ whole genome shotgun (WGS) entry which is preliminary data.</text>
</comment>
<keyword evidence="2" id="KW-1185">Reference proteome</keyword>
<proteinExistence type="predicted"/>
<evidence type="ECO:0000313" key="1">
    <source>
        <dbReference type="EMBL" id="KAF5379151.1"/>
    </source>
</evidence>
<protein>
    <submittedName>
        <fullName evidence="1">Uncharacterized protein</fullName>
    </submittedName>
</protein>
<evidence type="ECO:0000313" key="2">
    <source>
        <dbReference type="Proteomes" id="UP000565441"/>
    </source>
</evidence>
<dbReference type="AlphaFoldDB" id="A0A8H5H9I9"/>